<dbReference type="GO" id="GO:0032259">
    <property type="term" value="P:methylation"/>
    <property type="evidence" value="ECO:0007669"/>
    <property type="project" value="UniProtKB-KW"/>
</dbReference>
<keyword evidence="1" id="KW-0489">Methyltransferase</keyword>
<dbReference type="GO" id="GO:0008168">
    <property type="term" value="F:methyltransferase activity"/>
    <property type="evidence" value="ECO:0007669"/>
    <property type="project" value="UniProtKB-KW"/>
</dbReference>
<dbReference type="PIRSF" id="PIRSF017393">
    <property type="entry name" value="MTase_SAV2177"/>
    <property type="match status" value="1"/>
</dbReference>
<dbReference type="AlphaFoldDB" id="A0A543CI61"/>
<dbReference type="InterPro" id="IPR006764">
    <property type="entry name" value="SAM_dep_MeTrfase_SAV2177_type"/>
</dbReference>
<organism evidence="1 2">
    <name type="scientific">Actinoallomurus bryophytorum</name>
    <dbReference type="NCBI Taxonomy" id="1490222"/>
    <lineage>
        <taxon>Bacteria</taxon>
        <taxon>Bacillati</taxon>
        <taxon>Actinomycetota</taxon>
        <taxon>Actinomycetes</taxon>
        <taxon>Streptosporangiales</taxon>
        <taxon>Thermomonosporaceae</taxon>
        <taxon>Actinoallomurus</taxon>
    </lineage>
</organism>
<evidence type="ECO:0000313" key="2">
    <source>
        <dbReference type="Proteomes" id="UP000316096"/>
    </source>
</evidence>
<proteinExistence type="predicted"/>
<sequence>MADDDRPLATQIDTGRPSVARMYDYYLGGKDNYVVDRAAADQMMSAVPESREMVAANRAFLARAVHHLAAEMGIRQFLDIGSGLPTQQNVHEVAQAVDPDSRVVYVDHDPHAVVHGRALLATGKNTLFTHGDLLRPEEILNDPKVRALIDFDRPVAILIVAILHFVSDEDDPTGILHRLHEAMAPGSYLAISHILDDPRTHAIGKILTASGAPPWYPRSRSEITGFFDGFELVDPGVTVLPQWRPPASAAVPLHHTPDSAQELRWQVAGIARRD</sequence>
<keyword evidence="1" id="KW-0808">Transferase</keyword>
<name>A0A543CI61_9ACTN</name>
<comment type="caution">
    <text evidence="1">The sequence shown here is derived from an EMBL/GenBank/DDBJ whole genome shotgun (WGS) entry which is preliminary data.</text>
</comment>
<dbReference type="Gene3D" id="3.40.50.150">
    <property type="entry name" value="Vaccinia Virus protein VP39"/>
    <property type="match status" value="1"/>
</dbReference>
<dbReference type="SUPFAM" id="SSF53335">
    <property type="entry name" value="S-adenosyl-L-methionine-dependent methyltransferases"/>
    <property type="match status" value="1"/>
</dbReference>
<dbReference type="OrthoDB" id="3216820at2"/>
<dbReference type="Pfam" id="PF04672">
    <property type="entry name" value="Methyltransf_19"/>
    <property type="match status" value="1"/>
</dbReference>
<dbReference type="RefSeq" id="WP_141955587.1">
    <property type="nucleotide sequence ID" value="NZ_VFOZ01000001.1"/>
</dbReference>
<gene>
    <name evidence="1" type="ORF">FB559_2324</name>
</gene>
<accession>A0A543CI61</accession>
<evidence type="ECO:0000313" key="1">
    <source>
        <dbReference type="EMBL" id="TQL96771.1"/>
    </source>
</evidence>
<dbReference type="CDD" id="cd02440">
    <property type="entry name" value="AdoMet_MTases"/>
    <property type="match status" value="1"/>
</dbReference>
<dbReference type="EMBL" id="VFOZ01000001">
    <property type="protein sequence ID" value="TQL96771.1"/>
    <property type="molecule type" value="Genomic_DNA"/>
</dbReference>
<protein>
    <submittedName>
        <fullName evidence="1">S-adenosyl methyltransferase</fullName>
    </submittedName>
</protein>
<reference evidence="1 2" key="1">
    <citation type="submission" date="2019-06" db="EMBL/GenBank/DDBJ databases">
        <title>Sequencing the genomes of 1000 actinobacteria strains.</title>
        <authorList>
            <person name="Klenk H.-P."/>
        </authorList>
    </citation>
    <scope>NUCLEOTIDE SEQUENCE [LARGE SCALE GENOMIC DNA]</scope>
    <source>
        <strain evidence="1 2">DSM 102200</strain>
    </source>
</reference>
<keyword evidence="2" id="KW-1185">Reference proteome</keyword>
<dbReference type="Proteomes" id="UP000316096">
    <property type="component" value="Unassembled WGS sequence"/>
</dbReference>
<dbReference type="InterPro" id="IPR029063">
    <property type="entry name" value="SAM-dependent_MTases_sf"/>
</dbReference>